<dbReference type="PANTHER" id="PTHR13256">
    <property type="entry name" value="N-ACETYLTRANSFERASE 9"/>
    <property type="match status" value="1"/>
</dbReference>
<dbReference type="SUPFAM" id="SSF55729">
    <property type="entry name" value="Acyl-CoA N-acyltransferases (Nat)"/>
    <property type="match status" value="1"/>
</dbReference>
<evidence type="ECO:0000256" key="3">
    <source>
        <dbReference type="ARBA" id="ARBA00023315"/>
    </source>
</evidence>
<evidence type="ECO:0000259" key="4">
    <source>
        <dbReference type="Pfam" id="PF13302"/>
    </source>
</evidence>
<proteinExistence type="inferred from homology"/>
<dbReference type="OrthoDB" id="5043642at2759"/>
<keyword evidence="6" id="KW-1185">Reference proteome</keyword>
<dbReference type="GO" id="GO:0008080">
    <property type="term" value="F:N-acetyltransferase activity"/>
    <property type="evidence" value="ECO:0007669"/>
    <property type="project" value="InterPro"/>
</dbReference>
<dbReference type="AlphaFoldDB" id="A0A1J7ISV1"/>
<sequence length="234" mass="26501">MRVNEHTAISTPRVLLVPYEHRHVLKYHGWMQDPAIQEATASEPLTLEEEYANQESWRTSHDKLTFIVCQPLPDPAPESKHVAGGEVDSPDRMVGDINFFIYPSDDDSEESRHLYEGEVDIMIADEANRSKGFGRAAVTALLYYIARHSEAIMNEYANGLQPPVVAGRLVLVMARIKAENAGSIALFRSLGFEQRGEVNYFGEIKMVLPEQQFDTLAEKMPAGYVEMEYRRPDQ</sequence>
<name>A0A1J7ISV1_9PEZI</name>
<comment type="similarity">
    <text evidence="1">Belongs to the acetyltransferase family. GNAT subfamily.</text>
</comment>
<accession>A0A1J7ISV1</accession>
<gene>
    <name evidence="5" type="ORF">CONLIGDRAFT_360420</name>
</gene>
<evidence type="ECO:0000256" key="2">
    <source>
        <dbReference type="ARBA" id="ARBA00022679"/>
    </source>
</evidence>
<dbReference type="EMBL" id="KV875097">
    <property type="protein sequence ID" value="OIW30251.1"/>
    <property type="molecule type" value="Genomic_DNA"/>
</dbReference>
<keyword evidence="3" id="KW-0012">Acyltransferase</keyword>
<evidence type="ECO:0000256" key="1">
    <source>
        <dbReference type="ARBA" id="ARBA00009342"/>
    </source>
</evidence>
<dbReference type="PANTHER" id="PTHR13256:SF16">
    <property type="entry name" value="ALPHA_BETA-TUBULIN-N-ACETYLTRANSFERASE 9"/>
    <property type="match status" value="1"/>
</dbReference>
<dbReference type="InParanoid" id="A0A1J7ISV1"/>
<organism evidence="5 6">
    <name type="scientific">Coniochaeta ligniaria NRRL 30616</name>
    <dbReference type="NCBI Taxonomy" id="1408157"/>
    <lineage>
        <taxon>Eukaryota</taxon>
        <taxon>Fungi</taxon>
        <taxon>Dikarya</taxon>
        <taxon>Ascomycota</taxon>
        <taxon>Pezizomycotina</taxon>
        <taxon>Sordariomycetes</taxon>
        <taxon>Sordariomycetidae</taxon>
        <taxon>Coniochaetales</taxon>
        <taxon>Coniochaetaceae</taxon>
        <taxon>Coniochaeta</taxon>
    </lineage>
</organism>
<dbReference type="Pfam" id="PF13302">
    <property type="entry name" value="Acetyltransf_3"/>
    <property type="match status" value="1"/>
</dbReference>
<protein>
    <recommendedName>
        <fullName evidence="4">N-acetyltransferase domain-containing protein</fullName>
    </recommendedName>
</protein>
<keyword evidence="2" id="KW-0808">Transferase</keyword>
<dbReference type="InterPro" id="IPR000182">
    <property type="entry name" value="GNAT_dom"/>
</dbReference>
<dbReference type="Gene3D" id="3.40.630.30">
    <property type="match status" value="1"/>
</dbReference>
<evidence type="ECO:0000313" key="6">
    <source>
        <dbReference type="Proteomes" id="UP000182658"/>
    </source>
</evidence>
<dbReference type="InterPro" id="IPR039135">
    <property type="entry name" value="NAT9-like"/>
</dbReference>
<evidence type="ECO:0000313" key="5">
    <source>
        <dbReference type="EMBL" id="OIW30251.1"/>
    </source>
</evidence>
<feature type="domain" description="N-acetyltransferase" evidence="4">
    <location>
        <begin position="13"/>
        <end position="193"/>
    </location>
</feature>
<reference evidence="5 6" key="1">
    <citation type="submission" date="2016-10" db="EMBL/GenBank/DDBJ databases">
        <title>Draft genome sequence of Coniochaeta ligniaria NRRL30616, a lignocellulolytic fungus for bioabatement of inhibitors in plant biomass hydrolysates.</title>
        <authorList>
            <consortium name="DOE Joint Genome Institute"/>
            <person name="Jimenez D.J."/>
            <person name="Hector R.E."/>
            <person name="Riley R."/>
            <person name="Sun H."/>
            <person name="Grigoriev I.V."/>
            <person name="Van Elsas J.D."/>
            <person name="Nichols N.N."/>
        </authorList>
    </citation>
    <scope>NUCLEOTIDE SEQUENCE [LARGE SCALE GENOMIC DNA]</scope>
    <source>
        <strain evidence="5 6">NRRL 30616</strain>
    </source>
</reference>
<dbReference type="STRING" id="1408157.A0A1J7ISV1"/>
<dbReference type="Proteomes" id="UP000182658">
    <property type="component" value="Unassembled WGS sequence"/>
</dbReference>
<dbReference type="InterPro" id="IPR016181">
    <property type="entry name" value="Acyl_CoA_acyltransferase"/>
</dbReference>